<dbReference type="InterPro" id="IPR038084">
    <property type="entry name" value="PduO/GlcC-like_sf"/>
</dbReference>
<evidence type="ECO:0000313" key="1">
    <source>
        <dbReference type="EMBL" id="TNC72762.1"/>
    </source>
</evidence>
<organism evidence="1 2">
    <name type="scientific">Rubellimicrobium roseum</name>
    <dbReference type="NCBI Taxonomy" id="687525"/>
    <lineage>
        <taxon>Bacteria</taxon>
        <taxon>Pseudomonadati</taxon>
        <taxon>Pseudomonadota</taxon>
        <taxon>Alphaproteobacteria</taxon>
        <taxon>Rhodobacterales</taxon>
        <taxon>Roseobacteraceae</taxon>
        <taxon>Rubellimicrobium</taxon>
    </lineage>
</organism>
<dbReference type="OrthoDB" id="9815788at2"/>
<dbReference type="PANTHER" id="PTHR34309:SF10">
    <property type="entry name" value="SLR1406 PROTEIN"/>
    <property type="match status" value="1"/>
</dbReference>
<dbReference type="RefSeq" id="WP_139081035.1">
    <property type="nucleotide sequence ID" value="NZ_VDFV01000006.1"/>
</dbReference>
<name>A0A5C4NF18_9RHOB</name>
<protein>
    <submittedName>
        <fullName evidence="1">Heme-binding protein</fullName>
    </submittedName>
</protein>
<proteinExistence type="predicted"/>
<dbReference type="PANTHER" id="PTHR34309">
    <property type="entry name" value="SLR1406 PROTEIN"/>
    <property type="match status" value="1"/>
</dbReference>
<dbReference type="SUPFAM" id="SSF143744">
    <property type="entry name" value="GlcG-like"/>
    <property type="match status" value="1"/>
</dbReference>
<comment type="caution">
    <text evidence="1">The sequence shown here is derived from an EMBL/GenBank/DDBJ whole genome shotgun (WGS) entry which is preliminary data.</text>
</comment>
<dbReference type="AlphaFoldDB" id="A0A5C4NF18"/>
<dbReference type="Pfam" id="PF03928">
    <property type="entry name" value="HbpS-like"/>
    <property type="match status" value="1"/>
</dbReference>
<dbReference type="Proteomes" id="UP000305709">
    <property type="component" value="Unassembled WGS sequence"/>
</dbReference>
<dbReference type="Gene3D" id="3.30.450.150">
    <property type="entry name" value="Haem-degrading domain"/>
    <property type="match status" value="1"/>
</dbReference>
<evidence type="ECO:0000313" key="2">
    <source>
        <dbReference type="Proteomes" id="UP000305709"/>
    </source>
</evidence>
<keyword evidence="2" id="KW-1185">Reference proteome</keyword>
<sequence>MNDPTKLPSTMPSVIVISSLGSQTALTLVRRALDEAAYHQWRIAVAVADANGAILASARMDGVAPPILEFAFDKAFTAATMRRTTAAFAERMDSSPGLRLGLATRERLLTWAGGLPIIHDGQVIGAIGISGARDHEDVACAEATLAAEGLAWEA</sequence>
<dbReference type="EMBL" id="VDFV01000006">
    <property type="protein sequence ID" value="TNC72762.1"/>
    <property type="molecule type" value="Genomic_DNA"/>
</dbReference>
<gene>
    <name evidence="1" type="ORF">FHG71_07615</name>
</gene>
<dbReference type="InterPro" id="IPR052517">
    <property type="entry name" value="GlcG_carb_metab_protein"/>
</dbReference>
<dbReference type="InterPro" id="IPR005624">
    <property type="entry name" value="PduO/GlcC-like"/>
</dbReference>
<reference evidence="1 2" key="1">
    <citation type="submission" date="2019-06" db="EMBL/GenBank/DDBJ databases">
        <authorList>
            <person name="Jiang L."/>
        </authorList>
    </citation>
    <scope>NUCLEOTIDE SEQUENCE [LARGE SCALE GENOMIC DNA]</scope>
    <source>
        <strain evidence="1 2">YIM 48858</strain>
    </source>
</reference>
<accession>A0A5C4NF18</accession>